<comment type="similarity">
    <text evidence="1 4">Belongs to the plant dirigent protein family.</text>
</comment>
<reference evidence="6" key="1">
    <citation type="journal article" date="2024" name="IScience">
        <title>Strigolactones Initiate the Formation of Haustorium-like Structures in Castilleja.</title>
        <authorList>
            <person name="Buerger M."/>
            <person name="Peterson D."/>
            <person name="Chory J."/>
        </authorList>
    </citation>
    <scope>NUCLEOTIDE SEQUENCE [LARGE SCALE GENOMIC DNA]</scope>
</reference>
<dbReference type="GO" id="GO:0048046">
    <property type="term" value="C:apoplast"/>
    <property type="evidence" value="ECO:0007669"/>
    <property type="project" value="UniProtKB-SubCell"/>
</dbReference>
<comment type="subcellular location">
    <subcellularLocation>
        <location evidence="4">Secreted</location>
        <location evidence="4">Extracellular space</location>
        <location evidence="4">Apoplast</location>
    </subcellularLocation>
</comment>
<evidence type="ECO:0000313" key="6">
    <source>
        <dbReference type="Proteomes" id="UP001632038"/>
    </source>
</evidence>
<keyword evidence="6" id="KW-1185">Reference proteome</keyword>
<proteinExistence type="inferred from homology"/>
<dbReference type="Pfam" id="PF03018">
    <property type="entry name" value="Dirigent"/>
    <property type="match status" value="1"/>
</dbReference>
<feature type="chain" id="PRO_5044533824" description="Dirigent protein" evidence="4">
    <location>
        <begin position="25"/>
        <end position="166"/>
    </location>
</feature>
<organism evidence="5 6">
    <name type="scientific">Castilleja foliolosa</name>
    <dbReference type="NCBI Taxonomy" id="1961234"/>
    <lineage>
        <taxon>Eukaryota</taxon>
        <taxon>Viridiplantae</taxon>
        <taxon>Streptophyta</taxon>
        <taxon>Embryophyta</taxon>
        <taxon>Tracheophyta</taxon>
        <taxon>Spermatophyta</taxon>
        <taxon>Magnoliopsida</taxon>
        <taxon>eudicotyledons</taxon>
        <taxon>Gunneridae</taxon>
        <taxon>Pentapetalae</taxon>
        <taxon>asterids</taxon>
        <taxon>lamiids</taxon>
        <taxon>Lamiales</taxon>
        <taxon>Orobanchaceae</taxon>
        <taxon>Pedicularideae</taxon>
        <taxon>Castillejinae</taxon>
        <taxon>Castilleja</taxon>
    </lineage>
</organism>
<evidence type="ECO:0000313" key="5">
    <source>
        <dbReference type="EMBL" id="KAL3642478.1"/>
    </source>
</evidence>
<protein>
    <recommendedName>
        <fullName evidence="4">Dirigent protein</fullName>
    </recommendedName>
</protein>
<dbReference type="AlphaFoldDB" id="A0ABD3DJK7"/>
<feature type="signal peptide" evidence="4">
    <location>
        <begin position="1"/>
        <end position="24"/>
    </location>
</feature>
<dbReference type="Gene3D" id="2.40.480.10">
    <property type="entry name" value="Allene oxide cyclase-like"/>
    <property type="match status" value="1"/>
</dbReference>
<dbReference type="InterPro" id="IPR004265">
    <property type="entry name" value="Dirigent"/>
</dbReference>
<dbReference type="InterPro" id="IPR044859">
    <property type="entry name" value="Allene_oxi_cyc_Dirigent"/>
</dbReference>
<sequence length="166" mass="18033">MAKHSIAILLSSLFIISLLPLAYSKQKVTNIRFYLQNQFNMSQPIAYGDVFAYQDPLTVEPSPNSTLMGRAQGTIGFTAHDGSFDLHMSVAYIFTSGVYNGSTVIAVGRSAVTQSVRQFAIVGGTGAFKLAGGIVTGTTYSTSPPIFIFDLEIIQDYVPKIEMKYV</sequence>
<keyword evidence="4" id="KW-0052">Apoplast</keyword>
<comment type="subunit">
    <text evidence="2 4">Homodimer.</text>
</comment>
<dbReference type="Proteomes" id="UP001632038">
    <property type="component" value="Unassembled WGS sequence"/>
</dbReference>
<dbReference type="GO" id="GO:0009699">
    <property type="term" value="P:phenylpropanoid biosynthetic process"/>
    <property type="evidence" value="ECO:0007669"/>
    <property type="project" value="UniProtKB-ARBA"/>
</dbReference>
<dbReference type="PANTHER" id="PTHR21495">
    <property type="entry name" value="NUCLEOPORIN-RELATED"/>
    <property type="match status" value="1"/>
</dbReference>
<evidence type="ECO:0000256" key="3">
    <source>
        <dbReference type="ARBA" id="ARBA00022525"/>
    </source>
</evidence>
<dbReference type="EMBL" id="JAVIJP010000016">
    <property type="protein sequence ID" value="KAL3642478.1"/>
    <property type="molecule type" value="Genomic_DNA"/>
</dbReference>
<evidence type="ECO:0000256" key="2">
    <source>
        <dbReference type="ARBA" id="ARBA00011738"/>
    </source>
</evidence>
<name>A0ABD3DJK7_9LAMI</name>
<comment type="function">
    <text evidence="4">Dirigent proteins impart stereoselectivity on the phenoxy radical-coupling reaction, yielding optically active lignans from two molecules of coniferyl alcohol in the biosynthesis of lignans, flavonolignans, and alkaloids and thus plays a central role in plant secondary metabolism.</text>
</comment>
<accession>A0ABD3DJK7</accession>
<comment type="caution">
    <text evidence="5">The sequence shown here is derived from an EMBL/GenBank/DDBJ whole genome shotgun (WGS) entry which is preliminary data.</text>
</comment>
<keyword evidence="3 4" id="KW-0964">Secreted</keyword>
<gene>
    <name evidence="5" type="ORF">CASFOL_013293</name>
</gene>
<keyword evidence="4" id="KW-0732">Signal</keyword>
<evidence type="ECO:0000256" key="1">
    <source>
        <dbReference type="ARBA" id="ARBA00010746"/>
    </source>
</evidence>
<evidence type="ECO:0000256" key="4">
    <source>
        <dbReference type="RuleBase" id="RU363099"/>
    </source>
</evidence>